<evidence type="ECO:0000256" key="1">
    <source>
        <dbReference type="ARBA" id="ARBA00022729"/>
    </source>
</evidence>
<dbReference type="NCBIfam" id="TIGR04183">
    <property type="entry name" value="Por_Secre_tail"/>
    <property type="match status" value="1"/>
</dbReference>
<feature type="domain" description="Secretion system C-terminal sorting" evidence="3">
    <location>
        <begin position="205"/>
        <end position="272"/>
    </location>
</feature>
<dbReference type="AlphaFoldDB" id="A0A4Q9FDT5"/>
<dbReference type="EMBL" id="SIRT01000008">
    <property type="protein sequence ID" value="TBN02947.1"/>
    <property type="molecule type" value="Genomic_DNA"/>
</dbReference>
<comment type="caution">
    <text evidence="5">The sequence shown here is derived from an EMBL/GenBank/DDBJ whole genome shotgun (WGS) entry which is preliminary data.</text>
</comment>
<evidence type="ECO:0000256" key="2">
    <source>
        <dbReference type="SAM" id="SignalP"/>
    </source>
</evidence>
<evidence type="ECO:0000313" key="5">
    <source>
        <dbReference type="EMBL" id="TBN02947.1"/>
    </source>
</evidence>
<keyword evidence="6" id="KW-1185">Reference proteome</keyword>
<sequence length="274" mass="29879">MKKITLKRIVLLMVLAFTVQNFSFAQGATEQPNTARDGQTYRIRNMATGNYLAYDDTLGKYAPVAFDANDETQVHRFMSNSTVISGSTFYTIDMGGPGVSRGVMRMAGAGAMNEVFSTTKQFDATSGMTDKVQNVWELGGEIILIQAKTANSYLTEQDQAFFDANGFWFQGPAITDPIELNQQWLLEAGTLSNEEFDSSSIFISNPVNSEISIKGLTADVNSISVFSLIGKQVLSREVNGETSLTLDSSALSSGMYLVKIQGDNGAFTKKIVKQ</sequence>
<gene>
    <name evidence="5" type="ORF">EYD45_10345</name>
</gene>
<evidence type="ECO:0000313" key="6">
    <source>
        <dbReference type="Proteomes" id="UP000291142"/>
    </source>
</evidence>
<name>A0A4Q9FDT5_9FLAO</name>
<accession>A0A4Q9FDT5</accession>
<evidence type="ECO:0000259" key="3">
    <source>
        <dbReference type="Pfam" id="PF18962"/>
    </source>
</evidence>
<feature type="chain" id="PRO_5020625765" evidence="2">
    <location>
        <begin position="26"/>
        <end position="274"/>
    </location>
</feature>
<dbReference type="InterPro" id="IPR057036">
    <property type="entry name" value="Beta-tre_PLH30"/>
</dbReference>
<reference evidence="5 6" key="1">
    <citation type="submission" date="2019-02" db="EMBL/GenBank/DDBJ databases">
        <title>Hyunsoonleella sp., isolated from marine sediment.</title>
        <authorList>
            <person name="Liu B.-T."/>
        </authorList>
    </citation>
    <scope>NUCLEOTIDE SEQUENCE [LARGE SCALE GENOMIC DNA]</scope>
    <source>
        <strain evidence="5 6">T58</strain>
    </source>
</reference>
<dbReference type="OrthoDB" id="977776at2"/>
<organism evidence="5 6">
    <name type="scientific">Hyunsoonleella flava</name>
    <dbReference type="NCBI Taxonomy" id="2527939"/>
    <lineage>
        <taxon>Bacteria</taxon>
        <taxon>Pseudomonadati</taxon>
        <taxon>Bacteroidota</taxon>
        <taxon>Flavobacteriia</taxon>
        <taxon>Flavobacteriales</taxon>
        <taxon>Flavobacteriaceae</taxon>
    </lineage>
</organism>
<feature type="domain" description="Endo-acting ulvan lyase beta-trefoil" evidence="4">
    <location>
        <begin position="41"/>
        <end position="157"/>
    </location>
</feature>
<protein>
    <submittedName>
        <fullName evidence="5">T9SS type A sorting domain-containing protein</fullName>
    </submittedName>
</protein>
<evidence type="ECO:0000259" key="4">
    <source>
        <dbReference type="Pfam" id="PF24208"/>
    </source>
</evidence>
<dbReference type="Pfam" id="PF24208">
    <property type="entry name" value="Beta-tre_PLH30"/>
    <property type="match status" value="1"/>
</dbReference>
<dbReference type="RefSeq" id="WP_130964478.1">
    <property type="nucleotide sequence ID" value="NZ_SIRT01000008.1"/>
</dbReference>
<dbReference type="Proteomes" id="UP000291142">
    <property type="component" value="Unassembled WGS sequence"/>
</dbReference>
<dbReference type="Pfam" id="PF18962">
    <property type="entry name" value="Por_Secre_tail"/>
    <property type="match status" value="1"/>
</dbReference>
<keyword evidence="1 2" id="KW-0732">Signal</keyword>
<dbReference type="InterPro" id="IPR026444">
    <property type="entry name" value="Secre_tail"/>
</dbReference>
<proteinExistence type="predicted"/>
<feature type="signal peptide" evidence="2">
    <location>
        <begin position="1"/>
        <end position="25"/>
    </location>
</feature>